<proteinExistence type="predicted"/>
<dbReference type="InterPro" id="IPR023213">
    <property type="entry name" value="CAT-like_dom_sf"/>
</dbReference>
<evidence type="ECO:0000313" key="2">
    <source>
        <dbReference type="Proteomes" id="UP001188597"/>
    </source>
</evidence>
<organism evidence="1 2">
    <name type="scientific">Escallonia herrerae</name>
    <dbReference type="NCBI Taxonomy" id="1293975"/>
    <lineage>
        <taxon>Eukaryota</taxon>
        <taxon>Viridiplantae</taxon>
        <taxon>Streptophyta</taxon>
        <taxon>Embryophyta</taxon>
        <taxon>Tracheophyta</taxon>
        <taxon>Spermatophyta</taxon>
        <taxon>Magnoliopsida</taxon>
        <taxon>eudicotyledons</taxon>
        <taxon>Gunneridae</taxon>
        <taxon>Pentapetalae</taxon>
        <taxon>asterids</taxon>
        <taxon>campanulids</taxon>
        <taxon>Escalloniales</taxon>
        <taxon>Escalloniaceae</taxon>
        <taxon>Escallonia</taxon>
    </lineage>
</organism>
<keyword evidence="2" id="KW-1185">Reference proteome</keyword>
<reference evidence="1" key="1">
    <citation type="submission" date="2022-12" db="EMBL/GenBank/DDBJ databases">
        <title>Draft genome assemblies for two species of Escallonia (Escalloniales).</title>
        <authorList>
            <person name="Chanderbali A."/>
            <person name="Dervinis C."/>
            <person name="Anghel I."/>
            <person name="Soltis D."/>
            <person name="Soltis P."/>
            <person name="Zapata F."/>
        </authorList>
    </citation>
    <scope>NUCLEOTIDE SEQUENCE</scope>
    <source>
        <strain evidence="1">UCBG64.0493</strain>
        <tissue evidence="1">Leaf</tissue>
    </source>
</reference>
<accession>A0AA88VJ03</accession>
<protein>
    <submittedName>
        <fullName evidence="1">Uncharacterized protein</fullName>
    </submittedName>
</protein>
<dbReference type="EMBL" id="JAVXUP010001698">
    <property type="protein sequence ID" value="KAK3008948.1"/>
    <property type="molecule type" value="Genomic_DNA"/>
</dbReference>
<name>A0AA88VJ03_9ASTE</name>
<dbReference type="Gene3D" id="3.30.559.10">
    <property type="entry name" value="Chloramphenicol acetyltransferase-like domain"/>
    <property type="match status" value="1"/>
</dbReference>
<comment type="caution">
    <text evidence="1">The sequence shown here is derived from an EMBL/GenBank/DDBJ whole genome shotgun (WGS) entry which is preliminary data.</text>
</comment>
<sequence length="222" mass="24771">MEYRELSFACICFSWFVRGWFKESLGDAVSEQPILVRRIQKGDNEGELKIVSTNSCIRLVEAQIEANLSEFLDLKDKKEEEAQLVFWENIDEQNSQFSPLFFVRVSAADEHLSEMQRTLAALCIEAADRSFATKMASKLASIIKESFKDAFTIESYAKQELVTHDSSIVSGLTCESWEDLGGDEICLNEGNKPASVSHWISSGSGEGLVMVIPSHNDTLVAS</sequence>
<gene>
    <name evidence="1" type="ORF">RJ639_014031</name>
</gene>
<dbReference type="AlphaFoldDB" id="A0AA88VJ03"/>
<dbReference type="Proteomes" id="UP001188597">
    <property type="component" value="Unassembled WGS sequence"/>
</dbReference>
<evidence type="ECO:0000313" key="1">
    <source>
        <dbReference type="EMBL" id="KAK3008948.1"/>
    </source>
</evidence>